<dbReference type="InterPro" id="IPR015856">
    <property type="entry name" value="ABC_transpr_CbiO/EcfA_su"/>
</dbReference>
<protein>
    <submittedName>
        <fullName evidence="10">Energy-coupling factor ABC transporter ATP-binding protein</fullName>
    </submittedName>
</protein>
<organism evidence="10 11">
    <name type="scientific">Cohnella hongkongensis</name>
    <dbReference type="NCBI Taxonomy" id="178337"/>
    <lineage>
        <taxon>Bacteria</taxon>
        <taxon>Bacillati</taxon>
        <taxon>Bacillota</taxon>
        <taxon>Bacilli</taxon>
        <taxon>Bacillales</taxon>
        <taxon>Paenibacillaceae</taxon>
        <taxon>Cohnella</taxon>
    </lineage>
</organism>
<dbReference type="EMBL" id="JBHSEP010000008">
    <property type="protein sequence ID" value="MFC4599247.1"/>
    <property type="molecule type" value="Genomic_DNA"/>
</dbReference>
<dbReference type="InterPro" id="IPR017871">
    <property type="entry name" value="ABC_transporter-like_CS"/>
</dbReference>
<evidence type="ECO:0000256" key="7">
    <source>
        <dbReference type="ARBA" id="ARBA00022967"/>
    </source>
</evidence>
<keyword evidence="11" id="KW-1185">Reference proteome</keyword>
<keyword evidence="3" id="KW-0813">Transport</keyword>
<dbReference type="InterPro" id="IPR003439">
    <property type="entry name" value="ABC_transporter-like_ATP-bd"/>
</dbReference>
<evidence type="ECO:0000256" key="1">
    <source>
        <dbReference type="ARBA" id="ARBA00004202"/>
    </source>
</evidence>
<sequence>MRIELNGIKYRYGKRRKWGKQAAAPCVLDGIGFAIESGERVALCGKSGSGKTTLLQLLKGFARPTEGELLLAGVDPHRARRPELFDRIGYVFQYPEHQLFAATVAEDVGFGLRQSRATPSERERTIERALEDVGLPPAVYGRRSPLELSGGEKRRAAIAGVLVLEPEVLILDEPTAGLDLPSRTALFELLGRLRENRGTTIVWVSHQLEEMLAHASRVLALDRGVIVADGKPADLIADPEVRATFGWEEPPALAIARWFKERHGLELAEPWDEREVADAFATVEGRESDGFGRLPDLREARFLA</sequence>
<reference evidence="11" key="1">
    <citation type="journal article" date="2019" name="Int. J. Syst. Evol. Microbiol.">
        <title>The Global Catalogue of Microorganisms (GCM) 10K type strain sequencing project: providing services to taxonomists for standard genome sequencing and annotation.</title>
        <authorList>
            <consortium name="The Broad Institute Genomics Platform"/>
            <consortium name="The Broad Institute Genome Sequencing Center for Infectious Disease"/>
            <person name="Wu L."/>
            <person name="Ma J."/>
        </authorList>
    </citation>
    <scope>NUCLEOTIDE SEQUENCE [LARGE SCALE GENOMIC DNA]</scope>
    <source>
        <strain evidence="11">CCUG 49571</strain>
    </source>
</reference>
<dbReference type="SMART" id="SM00382">
    <property type="entry name" value="AAA"/>
    <property type="match status" value="1"/>
</dbReference>
<keyword evidence="8" id="KW-0472">Membrane</keyword>
<keyword evidence="7" id="KW-1278">Translocase</keyword>
<dbReference type="GO" id="GO:0005524">
    <property type="term" value="F:ATP binding"/>
    <property type="evidence" value="ECO:0007669"/>
    <property type="project" value="UniProtKB-KW"/>
</dbReference>
<dbReference type="PROSITE" id="PS00211">
    <property type="entry name" value="ABC_TRANSPORTER_1"/>
    <property type="match status" value="1"/>
</dbReference>
<dbReference type="InterPro" id="IPR050095">
    <property type="entry name" value="ECF_ABC_transporter_ATP-bd"/>
</dbReference>
<dbReference type="Gene3D" id="3.40.50.300">
    <property type="entry name" value="P-loop containing nucleotide triphosphate hydrolases"/>
    <property type="match status" value="1"/>
</dbReference>
<proteinExistence type="inferred from homology"/>
<comment type="subcellular location">
    <subcellularLocation>
        <location evidence="1">Cell membrane</location>
        <topology evidence="1">Peripheral membrane protein</topology>
    </subcellularLocation>
</comment>
<evidence type="ECO:0000313" key="10">
    <source>
        <dbReference type="EMBL" id="MFC4599247.1"/>
    </source>
</evidence>
<evidence type="ECO:0000313" key="11">
    <source>
        <dbReference type="Proteomes" id="UP001596028"/>
    </source>
</evidence>
<evidence type="ECO:0000256" key="8">
    <source>
        <dbReference type="ARBA" id="ARBA00023136"/>
    </source>
</evidence>
<evidence type="ECO:0000256" key="6">
    <source>
        <dbReference type="ARBA" id="ARBA00022840"/>
    </source>
</evidence>
<name>A0ABV9FC74_9BACL</name>
<dbReference type="PROSITE" id="PS50893">
    <property type="entry name" value="ABC_TRANSPORTER_2"/>
    <property type="match status" value="1"/>
</dbReference>
<keyword evidence="6 10" id="KW-0067">ATP-binding</keyword>
<dbReference type="Proteomes" id="UP001596028">
    <property type="component" value="Unassembled WGS sequence"/>
</dbReference>
<accession>A0ABV9FC74</accession>
<evidence type="ECO:0000256" key="3">
    <source>
        <dbReference type="ARBA" id="ARBA00022448"/>
    </source>
</evidence>
<dbReference type="SUPFAM" id="SSF52540">
    <property type="entry name" value="P-loop containing nucleoside triphosphate hydrolases"/>
    <property type="match status" value="1"/>
</dbReference>
<evidence type="ECO:0000259" key="9">
    <source>
        <dbReference type="PROSITE" id="PS50893"/>
    </source>
</evidence>
<keyword evidence="5" id="KW-0547">Nucleotide-binding</keyword>
<dbReference type="InterPro" id="IPR027417">
    <property type="entry name" value="P-loop_NTPase"/>
</dbReference>
<dbReference type="PANTHER" id="PTHR43553">
    <property type="entry name" value="HEAVY METAL TRANSPORTER"/>
    <property type="match status" value="1"/>
</dbReference>
<evidence type="ECO:0000256" key="5">
    <source>
        <dbReference type="ARBA" id="ARBA00022741"/>
    </source>
</evidence>
<keyword evidence="4" id="KW-1003">Cell membrane</keyword>
<comment type="similarity">
    <text evidence="2">Belongs to the ABC transporter superfamily.</text>
</comment>
<gene>
    <name evidence="10" type="ORF">ACFO3S_13425</name>
</gene>
<dbReference type="PANTHER" id="PTHR43553:SF24">
    <property type="entry name" value="ENERGY-COUPLING FACTOR TRANSPORTER ATP-BINDING PROTEIN ECFA1"/>
    <property type="match status" value="1"/>
</dbReference>
<dbReference type="Pfam" id="PF00005">
    <property type="entry name" value="ABC_tran"/>
    <property type="match status" value="1"/>
</dbReference>
<dbReference type="RefSeq" id="WP_378096657.1">
    <property type="nucleotide sequence ID" value="NZ_JBHSEP010000008.1"/>
</dbReference>
<evidence type="ECO:0000256" key="4">
    <source>
        <dbReference type="ARBA" id="ARBA00022475"/>
    </source>
</evidence>
<comment type="caution">
    <text evidence="10">The sequence shown here is derived from an EMBL/GenBank/DDBJ whole genome shotgun (WGS) entry which is preliminary data.</text>
</comment>
<dbReference type="InterPro" id="IPR003593">
    <property type="entry name" value="AAA+_ATPase"/>
</dbReference>
<feature type="domain" description="ABC transporter" evidence="9">
    <location>
        <begin position="3"/>
        <end position="248"/>
    </location>
</feature>
<dbReference type="CDD" id="cd03225">
    <property type="entry name" value="ABC_cobalt_CbiO_domain1"/>
    <property type="match status" value="1"/>
</dbReference>
<evidence type="ECO:0000256" key="2">
    <source>
        <dbReference type="ARBA" id="ARBA00005417"/>
    </source>
</evidence>